<evidence type="ECO:0000259" key="3">
    <source>
        <dbReference type="PROSITE" id="PS51390"/>
    </source>
</evidence>
<dbReference type="PANTHER" id="PTHR14308:SF0">
    <property type="entry name" value="WAP FOUR-DISULFIDE CORE DOMAIN PROTEIN 1"/>
    <property type="match status" value="1"/>
</dbReference>
<dbReference type="Gene3D" id="4.10.75.10">
    <property type="entry name" value="Elafin-like"/>
    <property type="match status" value="1"/>
</dbReference>
<dbReference type="CDD" id="cd00199">
    <property type="entry name" value="WAP"/>
    <property type="match status" value="1"/>
</dbReference>
<evidence type="ECO:0000256" key="2">
    <source>
        <dbReference type="SAM" id="SignalP"/>
    </source>
</evidence>
<accession>A7S1L0</accession>
<keyword evidence="2" id="KW-0732">Signal</keyword>
<sequence length="310" mass="35571">MACRMYRLVLVLMLLSVLSCASAKSIKKKVHHLRKRSISLFAMKDTCPPRAFIPFPGEPCQHTCQVDNDCPGNQLCCDNGCNMCMDPVLPPPVIDWLGMDNRGFSESREPNNYIDALNIQEHVQEVSCYYNGVTLSKGQIFYKGCHRCECRMEGINCEVGPCRTDEHEGFHSEGSSGDDEQPSGDNETRVNSRVYARVSGRKIGTRKLARLPARPIGESQEPIDQEVDKPSTEPSEQLTDSEHWNYRERGHPTAQPTAQVIYHTAPYFRHHRVIPRRPGEIRPRSEHTQYVERYPHRRMLHRRAGHRLRH</sequence>
<evidence type="ECO:0000313" key="5">
    <source>
        <dbReference type="Proteomes" id="UP000001593"/>
    </source>
</evidence>
<dbReference type="PANTHER" id="PTHR14308">
    <property type="entry name" value="WAP FOUR-DISULFIDE CORE DOMAIN PROTEIN 1"/>
    <property type="match status" value="1"/>
</dbReference>
<name>A7S1L0_NEMVE</name>
<dbReference type="EMBL" id="DS469565">
    <property type="protein sequence ID" value="EDO42344.1"/>
    <property type="molecule type" value="Genomic_DNA"/>
</dbReference>
<dbReference type="Proteomes" id="UP000001593">
    <property type="component" value="Unassembled WGS sequence"/>
</dbReference>
<dbReference type="Pfam" id="PF00095">
    <property type="entry name" value="WAP"/>
    <property type="match status" value="1"/>
</dbReference>
<dbReference type="SMART" id="SM00217">
    <property type="entry name" value="WAP"/>
    <property type="match status" value="1"/>
</dbReference>
<protein>
    <recommendedName>
        <fullName evidence="3">WAP domain-containing protein</fullName>
    </recommendedName>
</protein>
<dbReference type="GO" id="GO:0001558">
    <property type="term" value="P:regulation of cell growth"/>
    <property type="evidence" value="ECO:0000318"/>
    <property type="project" value="GO_Central"/>
</dbReference>
<keyword evidence="5" id="KW-1185">Reference proteome</keyword>
<dbReference type="InterPro" id="IPR036645">
    <property type="entry name" value="Elafin-like_sf"/>
</dbReference>
<evidence type="ECO:0000313" key="4">
    <source>
        <dbReference type="EMBL" id="EDO42344.1"/>
    </source>
</evidence>
<feature type="compositionally biased region" description="Basic residues" evidence="1">
    <location>
        <begin position="199"/>
        <end position="209"/>
    </location>
</feature>
<evidence type="ECO:0000256" key="1">
    <source>
        <dbReference type="SAM" id="MobiDB-lite"/>
    </source>
</evidence>
<feature type="chain" id="PRO_5002714661" description="WAP domain-containing protein" evidence="2">
    <location>
        <begin position="24"/>
        <end position="310"/>
    </location>
</feature>
<dbReference type="OrthoDB" id="5989673at2759"/>
<feature type="region of interest" description="Disordered" evidence="1">
    <location>
        <begin position="166"/>
        <end position="239"/>
    </location>
</feature>
<feature type="domain" description="WAP" evidence="3">
    <location>
        <begin position="41"/>
        <end position="88"/>
    </location>
</feature>
<dbReference type="InterPro" id="IPR042357">
    <property type="entry name" value="WFDC1"/>
</dbReference>
<dbReference type="AlphaFoldDB" id="A7S1L0"/>
<feature type="signal peptide" evidence="2">
    <location>
        <begin position="1"/>
        <end position="23"/>
    </location>
</feature>
<reference evidence="4 5" key="1">
    <citation type="journal article" date="2007" name="Science">
        <title>Sea anemone genome reveals ancestral eumetazoan gene repertoire and genomic organization.</title>
        <authorList>
            <person name="Putnam N.H."/>
            <person name="Srivastava M."/>
            <person name="Hellsten U."/>
            <person name="Dirks B."/>
            <person name="Chapman J."/>
            <person name="Salamov A."/>
            <person name="Terry A."/>
            <person name="Shapiro H."/>
            <person name="Lindquist E."/>
            <person name="Kapitonov V.V."/>
            <person name="Jurka J."/>
            <person name="Genikhovich G."/>
            <person name="Grigoriev I.V."/>
            <person name="Lucas S.M."/>
            <person name="Steele R.E."/>
            <person name="Finnerty J.R."/>
            <person name="Technau U."/>
            <person name="Martindale M.Q."/>
            <person name="Rokhsar D.S."/>
        </authorList>
    </citation>
    <scope>NUCLEOTIDE SEQUENCE [LARGE SCALE GENOMIC DNA]</scope>
    <source>
        <strain evidence="5">CH2 X CH6</strain>
    </source>
</reference>
<dbReference type="KEGG" id="nve:5514198"/>
<dbReference type="InterPro" id="IPR008197">
    <property type="entry name" value="WAP_dom"/>
</dbReference>
<dbReference type="GO" id="GO:0005615">
    <property type="term" value="C:extracellular space"/>
    <property type="evidence" value="ECO:0000318"/>
    <property type="project" value="GO_Central"/>
</dbReference>
<dbReference type="PROSITE" id="PS51257">
    <property type="entry name" value="PROKAR_LIPOPROTEIN"/>
    <property type="match status" value="1"/>
</dbReference>
<proteinExistence type="predicted"/>
<dbReference type="SUPFAM" id="SSF57256">
    <property type="entry name" value="Elafin-like"/>
    <property type="match status" value="1"/>
</dbReference>
<dbReference type="PROSITE" id="PS51390">
    <property type="entry name" value="WAP"/>
    <property type="match status" value="1"/>
</dbReference>
<dbReference type="InParanoid" id="A7S1L0"/>
<dbReference type="HOGENOM" id="CLU_898049_0_0_1"/>
<gene>
    <name evidence="4" type="ORF">NEMVEDRAFT_v1g205392</name>
</gene>
<organism evidence="4 5">
    <name type="scientific">Nematostella vectensis</name>
    <name type="common">Starlet sea anemone</name>
    <dbReference type="NCBI Taxonomy" id="45351"/>
    <lineage>
        <taxon>Eukaryota</taxon>
        <taxon>Metazoa</taxon>
        <taxon>Cnidaria</taxon>
        <taxon>Anthozoa</taxon>
        <taxon>Hexacorallia</taxon>
        <taxon>Actiniaria</taxon>
        <taxon>Edwardsiidae</taxon>
        <taxon>Nematostella</taxon>
    </lineage>
</organism>
<dbReference type="GO" id="GO:0030414">
    <property type="term" value="F:peptidase inhibitor activity"/>
    <property type="evidence" value="ECO:0007669"/>
    <property type="project" value="InterPro"/>
</dbReference>